<reference evidence="1" key="2">
    <citation type="submission" date="2021-08" db="EMBL/GenBank/DDBJ databases">
        <authorList>
            <person name="Gostincar C."/>
            <person name="Sun X."/>
            <person name="Song Z."/>
            <person name="Gunde-Cimerman N."/>
        </authorList>
    </citation>
    <scope>NUCLEOTIDE SEQUENCE</scope>
    <source>
        <strain evidence="1">EXF-8016</strain>
    </source>
</reference>
<dbReference type="AlphaFoldDB" id="A0A9P8G8T6"/>
<gene>
    <name evidence="1" type="ORF">KCV03_g9451</name>
</gene>
<protein>
    <submittedName>
        <fullName evidence="1">Uncharacterized protein</fullName>
    </submittedName>
</protein>
<accession>A0A9P8G8T6</accession>
<dbReference type="EMBL" id="JAHFYH010000121">
    <property type="protein sequence ID" value="KAH0212182.1"/>
    <property type="molecule type" value="Genomic_DNA"/>
</dbReference>
<evidence type="ECO:0000313" key="2">
    <source>
        <dbReference type="Proteomes" id="UP000767238"/>
    </source>
</evidence>
<dbReference type="OrthoDB" id="3937864at2759"/>
<reference evidence="1" key="1">
    <citation type="journal article" date="2021" name="J Fungi (Basel)">
        <title>Virulence traits and population genomics of the black yeast Aureobasidium melanogenum.</title>
        <authorList>
            <person name="Cernosa A."/>
            <person name="Sun X."/>
            <person name="Gostincar C."/>
            <person name="Fang C."/>
            <person name="Gunde-Cimerman N."/>
            <person name="Song Z."/>
        </authorList>
    </citation>
    <scope>NUCLEOTIDE SEQUENCE</scope>
    <source>
        <strain evidence="1">EXF-8016</strain>
    </source>
</reference>
<name>A0A9P8G8T6_AURME</name>
<organism evidence="1 2">
    <name type="scientific">Aureobasidium melanogenum</name>
    <name type="common">Aureobasidium pullulans var. melanogenum</name>
    <dbReference type="NCBI Taxonomy" id="46634"/>
    <lineage>
        <taxon>Eukaryota</taxon>
        <taxon>Fungi</taxon>
        <taxon>Dikarya</taxon>
        <taxon>Ascomycota</taxon>
        <taxon>Pezizomycotina</taxon>
        <taxon>Dothideomycetes</taxon>
        <taxon>Dothideomycetidae</taxon>
        <taxon>Dothideales</taxon>
        <taxon>Saccotheciaceae</taxon>
        <taxon>Aureobasidium</taxon>
    </lineage>
</organism>
<dbReference type="Proteomes" id="UP000767238">
    <property type="component" value="Unassembled WGS sequence"/>
</dbReference>
<feature type="non-terminal residue" evidence="1">
    <location>
        <position position="657"/>
    </location>
</feature>
<comment type="caution">
    <text evidence="1">The sequence shown here is derived from an EMBL/GenBank/DDBJ whole genome shotgun (WGS) entry which is preliminary data.</text>
</comment>
<evidence type="ECO:0000313" key="1">
    <source>
        <dbReference type="EMBL" id="KAH0212182.1"/>
    </source>
</evidence>
<proteinExistence type="predicted"/>
<sequence>MSVTTELGAGDLIVEPIAEAVALYDDLLEQLREFMATHNPVPKEFGAVEFATFFVGEDYKDVLQGPEYRPFAKLAKRPGSDSLRVFNHIVLKISQQGIRTCDAMLPHLIYKITNVCEPPLNTPDNSLDATSTVLLEVIGPRLQLGNDLHMTFKRVGRNTIDCLERLKEQNEEWASIWNGGLKQFEPETVKLGLNQIKNAMLNLERMMVGCLRTIHTYQKKKGCMADENYGTLTEWGWVPSEPCYVAALHTTARTPSPKPPVDEFDVENEYDPACRSLREQSQSLKWSFQKQSTEYDMLKYEFRRVSVIYDTYFRSDYNTESTILATEEISEVESDTLQSIQARIYYENLQQKQFFGRYVERAKAIFEQLEVLYESSDVLLDKLRVLHYPVDESRHIARRDKLFHAQKSLDFVIKELHEQVSVFLSSRLAQPLVILQLCCLLLTDMAALPHNSLPDSPPSQDADGDAFNQTIEAPVSPPMASSDRDVPCQKNEVTEDPNLNEPLHAGLVIPLVFAVSGFRAIDRRRESASAKLTQLRMHGRLVLIIANTLRHVSGESEVAIQATDVRRLSFVQNALAHSDATKKLFDMAMSELKACCDDLDKIEQEVADPLRSFETISAGFETGLTADGINVLHTLRCLAGEARLRRAKILTEVSSYW</sequence>